<evidence type="ECO:0000313" key="2">
    <source>
        <dbReference type="EMBL" id="VAW68116.1"/>
    </source>
</evidence>
<evidence type="ECO:0000256" key="1">
    <source>
        <dbReference type="SAM" id="MobiDB-lite"/>
    </source>
</evidence>
<dbReference type="EMBL" id="UOFH01000418">
    <property type="protein sequence ID" value="VAW68116.1"/>
    <property type="molecule type" value="Genomic_DNA"/>
</dbReference>
<dbReference type="InterPro" id="IPR036680">
    <property type="entry name" value="SPOR-like_sf"/>
</dbReference>
<dbReference type="Gene3D" id="3.30.70.1070">
    <property type="entry name" value="Sporulation related repeat"/>
    <property type="match status" value="1"/>
</dbReference>
<reference evidence="2" key="1">
    <citation type="submission" date="2018-06" db="EMBL/GenBank/DDBJ databases">
        <authorList>
            <person name="Zhirakovskaya E."/>
        </authorList>
    </citation>
    <scope>NUCLEOTIDE SEQUENCE</scope>
</reference>
<feature type="compositionally biased region" description="Basic and acidic residues" evidence="1">
    <location>
        <begin position="38"/>
        <end position="47"/>
    </location>
</feature>
<dbReference type="GO" id="GO:0042834">
    <property type="term" value="F:peptidoglycan binding"/>
    <property type="evidence" value="ECO:0007669"/>
    <property type="project" value="InterPro"/>
</dbReference>
<evidence type="ECO:0008006" key="3">
    <source>
        <dbReference type="Google" id="ProtNLM"/>
    </source>
</evidence>
<accession>A0A3B0YIH8</accession>
<proteinExistence type="predicted"/>
<sequence length="197" mass="22028">MNIKQVKPFYKLFSLIGVVIVLNACSSEEASPWAKSESPWDQRRSENVEAAAPAADTYKADLEMPADNVDEVELSYQTESVESFTPEETIEAPTEELAVMEETISGDTTIMDQPADYYTMQLMASVDIDRVIRFAEANQLSTQYLVATERDGVIWHVLLLDVYPDYSSAVAARDEIAPSLKNAPWIRKVGSVQKLVR</sequence>
<name>A0A3B0YIH8_9ZZZZ</name>
<gene>
    <name evidence="2" type="ORF">MNBD_GAMMA08-1523</name>
</gene>
<organism evidence="2">
    <name type="scientific">hydrothermal vent metagenome</name>
    <dbReference type="NCBI Taxonomy" id="652676"/>
    <lineage>
        <taxon>unclassified sequences</taxon>
        <taxon>metagenomes</taxon>
        <taxon>ecological metagenomes</taxon>
    </lineage>
</organism>
<feature type="region of interest" description="Disordered" evidence="1">
    <location>
        <begin position="31"/>
        <end position="51"/>
    </location>
</feature>
<dbReference type="AlphaFoldDB" id="A0A3B0YIH8"/>
<protein>
    <recommendedName>
        <fullName evidence="3">SPOR domain-containing protein</fullName>
    </recommendedName>
</protein>